<evidence type="ECO:0000256" key="1">
    <source>
        <dbReference type="ARBA" id="ARBA00004613"/>
    </source>
</evidence>
<dbReference type="PROSITE" id="PS51257">
    <property type="entry name" value="PROKAR_LIPOPROTEIN"/>
    <property type="match status" value="1"/>
</dbReference>
<keyword evidence="4" id="KW-0732">Signal</keyword>
<keyword evidence="3" id="KW-1015">Disulfide bond</keyword>
<evidence type="ECO:0000256" key="4">
    <source>
        <dbReference type="SAM" id="SignalP"/>
    </source>
</evidence>
<reference evidence="6" key="1">
    <citation type="submission" date="2017-05" db="EMBL/GenBank/DDBJ databases">
        <authorList>
            <person name="QRISCLOUD D."/>
        </authorList>
    </citation>
    <scope>NUCLEOTIDE SEQUENCE</scope>
</reference>
<dbReference type="Gene3D" id="2.10.80.10">
    <property type="entry name" value="Lipase, subunit A"/>
    <property type="match status" value="1"/>
</dbReference>
<reference evidence="6" key="2">
    <citation type="submission" date="2019-05" db="EMBL/GenBank/DDBJ databases">
        <title>Unravelling the molecular evolution of spider venoms.</title>
        <authorList>
            <person name="Pineda S."/>
        </authorList>
    </citation>
    <scope>NUCLEOTIDE SEQUENCE</scope>
</reference>
<feature type="chain" id="PRO_5033444432" evidence="4">
    <location>
        <begin position="26"/>
        <end position="110"/>
    </location>
</feature>
<dbReference type="Pfam" id="PF06607">
    <property type="entry name" value="Prokineticin"/>
    <property type="match status" value="1"/>
</dbReference>
<feature type="domain" description="Prokineticin" evidence="5">
    <location>
        <begin position="6"/>
        <end position="89"/>
    </location>
</feature>
<keyword evidence="2" id="KW-0964">Secreted</keyword>
<protein>
    <submittedName>
        <fullName evidence="6">U10-Liphistoxin-Lsp1a_1</fullName>
    </submittedName>
</protein>
<dbReference type="GO" id="GO:0005576">
    <property type="term" value="C:extracellular region"/>
    <property type="evidence" value="ECO:0007669"/>
    <property type="project" value="UniProtKB-SubCell"/>
</dbReference>
<dbReference type="EMBL" id="HAHL01000122">
    <property type="protein sequence ID" value="SNX33855.1"/>
    <property type="molecule type" value="Transcribed_RNA"/>
</dbReference>
<evidence type="ECO:0000259" key="5">
    <source>
        <dbReference type="Pfam" id="PF06607"/>
    </source>
</evidence>
<dbReference type="AlphaFoldDB" id="A0A4Q8K847"/>
<accession>A0A4Q8K847</accession>
<comment type="subcellular location">
    <subcellularLocation>
        <location evidence="1">Secreted</location>
    </subcellularLocation>
</comment>
<sequence length="110" mass="12221">MRNFDAMKLVVCLCVIVTYVAVVCGMQSCISNDQCEEDECCISMVFIKGFCEKFGKEGDHCIPEATKTDFGDKNFFGCPCVDGLRCIPLNVTEEAGKIIHRNHQCQTPSI</sequence>
<proteinExistence type="predicted"/>
<feature type="signal peptide" evidence="4">
    <location>
        <begin position="1"/>
        <end position="25"/>
    </location>
</feature>
<name>A0A4Q8K847_9ARAC</name>
<dbReference type="InterPro" id="IPR023569">
    <property type="entry name" value="Prokineticin_domain"/>
</dbReference>
<organism evidence="6">
    <name type="scientific">Liphistius sp. SGP-2016</name>
    <dbReference type="NCBI Taxonomy" id="1905180"/>
    <lineage>
        <taxon>Eukaryota</taxon>
        <taxon>Metazoa</taxon>
        <taxon>Ecdysozoa</taxon>
        <taxon>Arthropoda</taxon>
        <taxon>Chelicerata</taxon>
        <taxon>Arachnida</taxon>
        <taxon>Araneae</taxon>
        <taxon>Mesothelae</taxon>
        <taxon>Liphistiidae</taxon>
        <taxon>Liphistius</taxon>
    </lineage>
</organism>
<evidence type="ECO:0000256" key="3">
    <source>
        <dbReference type="ARBA" id="ARBA00023157"/>
    </source>
</evidence>
<dbReference type="EMBL" id="HAHL01000339">
    <property type="protein sequence ID" value="SNX35564.1"/>
    <property type="molecule type" value="Transcribed_RNA"/>
</dbReference>
<evidence type="ECO:0000313" key="6">
    <source>
        <dbReference type="EMBL" id="SNX35564.1"/>
    </source>
</evidence>
<evidence type="ECO:0000256" key="2">
    <source>
        <dbReference type="ARBA" id="ARBA00022525"/>
    </source>
</evidence>